<comment type="similarity">
    <text evidence="1">Belongs to the carbohydrate kinase pfkB family.</text>
</comment>
<reference evidence="10 11" key="1">
    <citation type="submission" date="2022-10" db="EMBL/GenBank/DDBJ databases">
        <title>Description of Fervidibacillus gen. nov. in the family Fervidibacillaceae fam. nov. with two species, Fervidibacillus albus sp. nov., and Fervidibacillus halotolerans sp. nov., isolated from tidal flat sediments.</title>
        <authorList>
            <person name="Kwon K.K."/>
            <person name="Yang S.-H."/>
        </authorList>
    </citation>
    <scope>NUCLEOTIDE SEQUENCE [LARGE SCALE GENOMIC DNA]</scope>
    <source>
        <strain evidence="10 11">DSM 23332</strain>
    </source>
</reference>
<comment type="caution">
    <text evidence="10">The sequence shown here is derived from an EMBL/GenBank/DDBJ whole genome shotgun (WGS) entry which is preliminary data.</text>
</comment>
<evidence type="ECO:0000256" key="1">
    <source>
        <dbReference type="ARBA" id="ARBA00005380"/>
    </source>
</evidence>
<dbReference type="PIRSF" id="PIRSF000535">
    <property type="entry name" value="1PFK/6PFK/LacC"/>
    <property type="match status" value="1"/>
</dbReference>
<evidence type="ECO:0000256" key="8">
    <source>
        <dbReference type="RuleBase" id="RU369061"/>
    </source>
</evidence>
<dbReference type="GO" id="GO:0008662">
    <property type="term" value="F:1-phosphofructokinase activity"/>
    <property type="evidence" value="ECO:0007669"/>
    <property type="project" value="UniProtKB-EC"/>
</dbReference>
<dbReference type="InterPro" id="IPR011611">
    <property type="entry name" value="PfkB_dom"/>
</dbReference>
<comment type="pathway">
    <text evidence="7">Carbohydrate metabolism; D-tagatose 6-phosphate degradation; D-glyceraldehyde 3-phosphate and glycerone phosphate from D-tagatose 6-phosphate: step 1/2.</text>
</comment>
<sequence length="303" mass="32902">MIYTVTLNPSLDYIVELDQVSIGELNRTTNESKFPGGKGINVSQVLNNLDVNSTALGFVGGFTGKYIEEFLQSLAINTDFIKVSDDTRINIKIKSEVETEINAKGPKITKDNFIALKEQVKSLTNEDVLVLAGSIPSGMPKTTYEELGEICHQNGTSFIVDAEGELLWNVLPYKPFLIKPNQHELGELFKTVISSPKEAIPYAQELLKRGAQNVIVSLGANGAVFVNSEIILYSPGLNGDVKSTVGSGDSMVAGFIAAYQKTKSFEESFRYSVAAGSATAFSLGLCTKDKVENLVQQVKIECL</sequence>
<dbReference type="SUPFAM" id="SSF53613">
    <property type="entry name" value="Ribokinase-like"/>
    <property type="match status" value="1"/>
</dbReference>
<dbReference type="PROSITE" id="PS00584">
    <property type="entry name" value="PFKB_KINASES_2"/>
    <property type="match status" value="1"/>
</dbReference>
<keyword evidence="4 8" id="KW-0418">Kinase</keyword>
<dbReference type="InterPro" id="IPR022463">
    <property type="entry name" value="1-PFruKinase"/>
</dbReference>
<evidence type="ECO:0000256" key="4">
    <source>
        <dbReference type="ARBA" id="ARBA00022777"/>
    </source>
</evidence>
<dbReference type="Pfam" id="PF00294">
    <property type="entry name" value="PfkB"/>
    <property type="match status" value="1"/>
</dbReference>
<evidence type="ECO:0000259" key="9">
    <source>
        <dbReference type="Pfam" id="PF00294"/>
    </source>
</evidence>
<dbReference type="NCBIfam" id="TIGR03168">
    <property type="entry name" value="1-PFK"/>
    <property type="match status" value="1"/>
</dbReference>
<evidence type="ECO:0000256" key="7">
    <source>
        <dbReference type="PIRNR" id="PIRNR000535"/>
    </source>
</evidence>
<keyword evidence="2 7" id="KW-0808">Transferase</keyword>
<evidence type="ECO:0000256" key="5">
    <source>
        <dbReference type="ARBA" id="ARBA00022840"/>
    </source>
</evidence>
<keyword evidence="5 7" id="KW-0067">ATP-binding</keyword>
<keyword evidence="7" id="KW-0423">Lactose metabolism</keyword>
<accession>A0ABT2WEU7</accession>
<dbReference type="InterPro" id="IPR029056">
    <property type="entry name" value="Ribokinase-like"/>
</dbReference>
<dbReference type="InterPro" id="IPR017583">
    <property type="entry name" value="Tagatose/fructose_Pkinase"/>
</dbReference>
<comment type="catalytic activity">
    <reaction evidence="7">
        <text>D-tagatofuranose 6-phosphate + ATP = D-tagatofuranose 1,6-bisphosphate + ADP + H(+)</text>
        <dbReference type="Rhea" id="RHEA:12420"/>
        <dbReference type="ChEBI" id="CHEBI:15378"/>
        <dbReference type="ChEBI" id="CHEBI:30616"/>
        <dbReference type="ChEBI" id="CHEBI:58694"/>
        <dbReference type="ChEBI" id="CHEBI:58695"/>
        <dbReference type="ChEBI" id="CHEBI:456216"/>
        <dbReference type="EC" id="2.7.1.144"/>
    </reaction>
</comment>
<evidence type="ECO:0000256" key="6">
    <source>
        <dbReference type="ARBA" id="ARBA00047745"/>
    </source>
</evidence>
<dbReference type="InterPro" id="IPR002173">
    <property type="entry name" value="Carboh/pur_kinase_PfkB_CS"/>
</dbReference>
<keyword evidence="11" id="KW-1185">Reference proteome</keyword>
<comment type="catalytic activity">
    <reaction evidence="6 8">
        <text>beta-D-fructose 1-phosphate + ATP = beta-D-fructose 1,6-bisphosphate + ADP + H(+)</text>
        <dbReference type="Rhea" id="RHEA:14213"/>
        <dbReference type="ChEBI" id="CHEBI:15378"/>
        <dbReference type="ChEBI" id="CHEBI:30616"/>
        <dbReference type="ChEBI" id="CHEBI:32966"/>
        <dbReference type="ChEBI" id="CHEBI:138881"/>
        <dbReference type="ChEBI" id="CHEBI:456216"/>
        <dbReference type="EC" id="2.7.1.56"/>
    </reaction>
</comment>
<keyword evidence="3 7" id="KW-0547">Nucleotide-binding</keyword>
<evidence type="ECO:0000256" key="2">
    <source>
        <dbReference type="ARBA" id="ARBA00022679"/>
    </source>
</evidence>
<dbReference type="Proteomes" id="UP001208656">
    <property type="component" value="Unassembled WGS sequence"/>
</dbReference>
<proteinExistence type="inferred from homology"/>
<gene>
    <name evidence="10" type="primary">pfkB</name>
    <name evidence="10" type="ORF">OEV82_07080</name>
</gene>
<feature type="domain" description="Carbohydrate kinase PfkB" evidence="9">
    <location>
        <begin position="7"/>
        <end position="287"/>
    </location>
</feature>
<evidence type="ECO:0000256" key="3">
    <source>
        <dbReference type="ARBA" id="ARBA00022741"/>
    </source>
</evidence>
<protein>
    <recommendedName>
        <fullName evidence="7">Tagatose-6-phosphate kinase</fullName>
        <ecNumber evidence="7">2.7.1.144</ecNumber>
    </recommendedName>
</protein>
<dbReference type="CDD" id="cd01164">
    <property type="entry name" value="FruK_PfkB_like"/>
    <property type="match status" value="1"/>
</dbReference>
<comment type="similarity">
    <text evidence="7">Belongs to the carbohydrate kinase PfkB family. LacC subfamily.</text>
</comment>
<evidence type="ECO:0000313" key="10">
    <source>
        <dbReference type="EMBL" id="MCU9594217.1"/>
    </source>
</evidence>
<dbReference type="EMBL" id="JAOUSE010000015">
    <property type="protein sequence ID" value="MCU9594217.1"/>
    <property type="molecule type" value="Genomic_DNA"/>
</dbReference>
<dbReference type="NCBIfam" id="TIGR03828">
    <property type="entry name" value="pfkB"/>
    <property type="match status" value="1"/>
</dbReference>
<dbReference type="Gene3D" id="3.40.1190.20">
    <property type="match status" value="1"/>
</dbReference>
<name>A0ABT2WEU7_9BACI</name>
<dbReference type="PANTHER" id="PTHR46566:SF1">
    <property type="entry name" value="1-PHOSPHOFRUCTOKINASE"/>
    <property type="match status" value="1"/>
</dbReference>
<dbReference type="RefSeq" id="WP_263061435.1">
    <property type="nucleotide sequence ID" value="NZ_JAOUSE010000015.1"/>
</dbReference>
<organism evidence="10 11">
    <name type="scientific">Pallidibacillus thermolactis</name>
    <dbReference type="NCBI Taxonomy" id="251051"/>
    <lineage>
        <taxon>Bacteria</taxon>
        <taxon>Bacillati</taxon>
        <taxon>Bacillota</taxon>
        <taxon>Bacilli</taxon>
        <taxon>Bacillales</taxon>
        <taxon>Bacillaceae</taxon>
        <taxon>Pallidibacillus</taxon>
    </lineage>
</organism>
<evidence type="ECO:0000313" key="11">
    <source>
        <dbReference type="Proteomes" id="UP001208656"/>
    </source>
</evidence>
<comment type="function">
    <text evidence="8">Catalyzes the ATP-dependent phosphorylation of fructose-l-phosphate to fructose-l,6-bisphosphate.</text>
</comment>
<dbReference type="EC" id="2.7.1.144" evidence="7"/>
<dbReference type="PANTHER" id="PTHR46566">
    <property type="entry name" value="1-PHOSPHOFRUCTOKINASE-RELATED"/>
    <property type="match status" value="1"/>
</dbReference>